<feature type="transmembrane region" description="Helical" evidence="5">
    <location>
        <begin position="345"/>
        <end position="368"/>
    </location>
</feature>
<dbReference type="PANTHER" id="PTHR11730">
    <property type="entry name" value="AMMONIUM TRANSPORTER"/>
    <property type="match status" value="1"/>
</dbReference>
<feature type="transmembrane region" description="Helical" evidence="5">
    <location>
        <begin position="107"/>
        <end position="126"/>
    </location>
</feature>
<keyword evidence="4 5" id="KW-0472">Membrane</keyword>
<evidence type="ECO:0000256" key="5">
    <source>
        <dbReference type="SAM" id="Phobius"/>
    </source>
</evidence>
<dbReference type="InterPro" id="IPR024041">
    <property type="entry name" value="NH4_transpt_AmtB-like_dom"/>
</dbReference>
<dbReference type="GO" id="GO:0005886">
    <property type="term" value="C:plasma membrane"/>
    <property type="evidence" value="ECO:0007669"/>
    <property type="project" value="TreeGrafter"/>
</dbReference>
<accession>A0A1I8EQ57</accession>
<feature type="transmembrane region" description="Helical" evidence="5">
    <location>
        <begin position="500"/>
        <end position="529"/>
    </location>
</feature>
<proteinExistence type="predicted"/>
<dbReference type="Pfam" id="PF00909">
    <property type="entry name" value="Ammonium_transp"/>
    <property type="match status" value="1"/>
</dbReference>
<feature type="transmembrane region" description="Helical" evidence="5">
    <location>
        <begin position="374"/>
        <end position="396"/>
    </location>
</feature>
<protein>
    <recommendedName>
        <fullName evidence="6">Ammonium transporter AmtB-like domain-containing protein</fullName>
    </recommendedName>
</protein>
<evidence type="ECO:0000256" key="2">
    <source>
        <dbReference type="ARBA" id="ARBA00022692"/>
    </source>
</evidence>
<dbReference type="WBParaSite" id="maker-PairedContig_368-snap-gene-1.31-mRNA-1">
    <property type="protein sequence ID" value="maker-PairedContig_368-snap-gene-1.31-mRNA-1"/>
    <property type="gene ID" value="maker-PairedContig_368-snap-gene-1.31"/>
</dbReference>
<dbReference type="SUPFAM" id="SSF111352">
    <property type="entry name" value="Ammonium transporter"/>
    <property type="match status" value="1"/>
</dbReference>
<feature type="transmembrane region" description="Helical" evidence="5">
    <location>
        <begin position="302"/>
        <end position="324"/>
    </location>
</feature>
<evidence type="ECO:0000256" key="1">
    <source>
        <dbReference type="ARBA" id="ARBA00004141"/>
    </source>
</evidence>
<sequence>KLGKIPSKNKSLLVVHLKQTIQNILDHIQAEKEWNSREREKEKEREEDVDKIIRINKSFINQKISLRRFSNEWLERQAQSHTSLKRMRFLWEYPDIKKASIISDMKFLIICLEQFAELLLFIYQIVELDFYIKLHETFVPDSANYLPQRKTMIQCCKKTKHYSLHAKLPYSVEVEKLYQDDAVWITTSSFIIFTMHSGFGLLESGSVAAKDEVNIMVKNVVDVVFGGLAYWAFGYGLSFGNGPYSNAITGWGKFFYNPQRDFDSPRDEGWAYANFLFQLSFATTSSTIVSGAVAERAKLRSYILLGCIIHMVGGIIGLVATIYLKPRRNRFNENSVHQMSSPTNALLGTFMLWWGWFGINSGSAWGVTNGRWRLAARASVATIMSSIGGGVTSITFSFAKTRKLQVNYLIFGLLSSVVAITAICAIARPWHALLIGAISSTISISVIPALEFLKIDDPVGIIPIHLTSSIWGMCAVGIFAEDDQVLAVTNGHYGLIYSGSFKLLAIQMLCTVTILVYSAIVGLLALIILGKSPLGIRVTDYEEQIGADVVEHGLAGTNIARYHLEKPLSSKTFTTVTKAITKWKIQTRTNRALREQHAALGYRQEPDSGNMLMRQRKNNLSNGAFFSLSHHIRSRNSPSRTKTSTTPAISLSSNFSEETNRRFMPPFRKKEDNVKSAKINEIALTSKRRMEEEDEKNPNCSKTTQSNFVPMLDRFSNNISDTLKSLNPDQLRLDVSSGSAQGGRSLDHNIVSGRRVLQYVTPNIDSGSATRIVTSATSSRNKILPLISDAV</sequence>
<comment type="subcellular location">
    <subcellularLocation>
        <location evidence="1">Membrane</location>
        <topology evidence="1">Multi-pass membrane protein</topology>
    </subcellularLocation>
</comment>
<dbReference type="InterPro" id="IPR029020">
    <property type="entry name" value="Ammonium/urea_transptr"/>
</dbReference>
<organism evidence="7">
    <name type="scientific">Wuchereria bancrofti</name>
    <dbReference type="NCBI Taxonomy" id="6293"/>
    <lineage>
        <taxon>Eukaryota</taxon>
        <taxon>Metazoa</taxon>
        <taxon>Ecdysozoa</taxon>
        <taxon>Nematoda</taxon>
        <taxon>Chromadorea</taxon>
        <taxon>Rhabditida</taxon>
        <taxon>Spirurina</taxon>
        <taxon>Spiruromorpha</taxon>
        <taxon>Filarioidea</taxon>
        <taxon>Onchocercidae</taxon>
        <taxon>Wuchereria</taxon>
    </lineage>
</organism>
<dbReference type="GO" id="GO:0097272">
    <property type="term" value="P:ammonium homeostasis"/>
    <property type="evidence" value="ECO:0007669"/>
    <property type="project" value="TreeGrafter"/>
</dbReference>
<evidence type="ECO:0000256" key="3">
    <source>
        <dbReference type="ARBA" id="ARBA00022989"/>
    </source>
</evidence>
<evidence type="ECO:0000256" key="4">
    <source>
        <dbReference type="ARBA" id="ARBA00023136"/>
    </source>
</evidence>
<dbReference type="PANTHER" id="PTHR11730:SF29">
    <property type="entry name" value="AMMONIUM TRANSPORTER 3-RELATED"/>
    <property type="match status" value="1"/>
</dbReference>
<dbReference type="STRING" id="6293.A0A1I8EQ57"/>
<dbReference type="AlphaFoldDB" id="A0A1I8EQ57"/>
<feature type="transmembrane region" description="Helical" evidence="5">
    <location>
        <begin position="408"/>
        <end position="428"/>
    </location>
</feature>
<feature type="transmembrane region" description="Helical" evidence="5">
    <location>
        <begin position="434"/>
        <end position="453"/>
    </location>
</feature>
<feature type="domain" description="Ammonium transporter AmtB-like" evidence="6">
    <location>
        <begin position="306"/>
        <end position="555"/>
    </location>
</feature>
<dbReference type="Gene3D" id="1.10.3430.10">
    <property type="entry name" value="Ammonium transporter AmtB like domains"/>
    <property type="match status" value="2"/>
</dbReference>
<reference evidence="7" key="1">
    <citation type="submission" date="2016-11" db="UniProtKB">
        <authorList>
            <consortium name="WormBaseParasite"/>
        </authorList>
    </citation>
    <scope>IDENTIFICATION</scope>
    <source>
        <strain evidence="7">pt0022</strain>
    </source>
</reference>
<dbReference type="GO" id="GO:0008519">
    <property type="term" value="F:ammonium channel activity"/>
    <property type="evidence" value="ECO:0007669"/>
    <property type="project" value="InterPro"/>
</dbReference>
<evidence type="ECO:0000313" key="7">
    <source>
        <dbReference type="WBParaSite" id="maker-PairedContig_368-snap-gene-1.31-mRNA-1"/>
    </source>
</evidence>
<keyword evidence="3 5" id="KW-1133">Transmembrane helix</keyword>
<feature type="transmembrane region" description="Helical" evidence="5">
    <location>
        <begin position="460"/>
        <end position="480"/>
    </location>
</feature>
<keyword evidence="2 5" id="KW-0812">Transmembrane</keyword>
<feature type="transmembrane region" description="Helical" evidence="5">
    <location>
        <begin position="182"/>
        <end position="203"/>
    </location>
</feature>
<name>A0A1I8EQ57_WUCBA</name>
<evidence type="ECO:0000259" key="6">
    <source>
        <dbReference type="Pfam" id="PF00909"/>
    </source>
</evidence>